<dbReference type="PANTHER" id="PTHR14362:SF2">
    <property type="entry name" value="COILED-COIL DOMAIN-CONTAINING PROTEIN 81"/>
    <property type="match status" value="1"/>
</dbReference>
<accession>A0A813Y5Y1</accession>
<feature type="domain" description="CCDC81 HU" evidence="2">
    <location>
        <begin position="22"/>
        <end position="92"/>
    </location>
</feature>
<dbReference type="InterPro" id="IPR028034">
    <property type="entry name" value="HU-CCDC81"/>
</dbReference>
<evidence type="ECO:0000313" key="4">
    <source>
        <dbReference type="EMBL" id="CAF0878695.1"/>
    </source>
</evidence>
<dbReference type="GO" id="GO:0003677">
    <property type="term" value="F:DNA binding"/>
    <property type="evidence" value="ECO:0007669"/>
    <property type="project" value="InterPro"/>
</dbReference>
<evidence type="ECO:0008006" key="6">
    <source>
        <dbReference type="Google" id="ProtNLM"/>
    </source>
</evidence>
<dbReference type="InterPro" id="IPR010992">
    <property type="entry name" value="IHF-like_DNA-bd_dom_sf"/>
</dbReference>
<dbReference type="Proteomes" id="UP000663879">
    <property type="component" value="Unassembled WGS sequence"/>
</dbReference>
<feature type="coiled-coil region" evidence="1">
    <location>
        <begin position="605"/>
        <end position="657"/>
    </location>
</feature>
<dbReference type="OrthoDB" id="125906at2759"/>
<evidence type="ECO:0000256" key="1">
    <source>
        <dbReference type="SAM" id="Coils"/>
    </source>
</evidence>
<name>A0A813Y5Y1_9BILA</name>
<organism evidence="4 5">
    <name type="scientific">Brachionus calyciflorus</name>
    <dbReference type="NCBI Taxonomy" id="104777"/>
    <lineage>
        <taxon>Eukaryota</taxon>
        <taxon>Metazoa</taxon>
        <taxon>Spiralia</taxon>
        <taxon>Gnathifera</taxon>
        <taxon>Rotifera</taxon>
        <taxon>Eurotatoria</taxon>
        <taxon>Monogononta</taxon>
        <taxon>Pseudotrocha</taxon>
        <taxon>Ploima</taxon>
        <taxon>Brachionidae</taxon>
        <taxon>Brachionus</taxon>
    </lineage>
</organism>
<reference evidence="4" key="1">
    <citation type="submission" date="2021-02" db="EMBL/GenBank/DDBJ databases">
        <authorList>
            <person name="Nowell W R."/>
        </authorList>
    </citation>
    <scope>NUCLEOTIDE SEQUENCE</scope>
    <source>
        <strain evidence="4">Ploen Becks lab</strain>
    </source>
</reference>
<dbReference type="PANTHER" id="PTHR14362">
    <property type="entry name" value="COILED-COIL DOMAIN-CONTAINING PROTEIN 81"/>
    <property type="match status" value="1"/>
</dbReference>
<feature type="domain" description="CCDC81 HU" evidence="3">
    <location>
        <begin position="104"/>
        <end position="178"/>
    </location>
</feature>
<dbReference type="InterPro" id="IPR040673">
    <property type="entry name" value="CCDC81_HU_dom_2"/>
</dbReference>
<comment type="caution">
    <text evidence="4">The sequence shown here is derived from an EMBL/GenBank/DDBJ whole genome shotgun (WGS) entry which is preliminary data.</text>
</comment>
<feature type="coiled-coil region" evidence="1">
    <location>
        <begin position="431"/>
        <end position="465"/>
    </location>
</feature>
<dbReference type="GO" id="GO:0005815">
    <property type="term" value="C:microtubule organizing center"/>
    <property type="evidence" value="ECO:0007669"/>
    <property type="project" value="TreeGrafter"/>
</dbReference>
<dbReference type="InterPro" id="IPR026295">
    <property type="entry name" value="CCD81"/>
</dbReference>
<evidence type="ECO:0000259" key="2">
    <source>
        <dbReference type="Pfam" id="PF14908"/>
    </source>
</evidence>
<dbReference type="SUPFAM" id="SSF47729">
    <property type="entry name" value="IHF-like DNA-binding proteins"/>
    <property type="match status" value="1"/>
</dbReference>
<dbReference type="Pfam" id="PF18289">
    <property type="entry name" value="HU-CCDC81_euk_2"/>
    <property type="match status" value="1"/>
</dbReference>
<dbReference type="AlphaFoldDB" id="A0A813Y5Y1"/>
<evidence type="ECO:0000259" key="3">
    <source>
        <dbReference type="Pfam" id="PF18289"/>
    </source>
</evidence>
<dbReference type="EMBL" id="CAJNOC010001615">
    <property type="protein sequence ID" value="CAF0878695.1"/>
    <property type="molecule type" value="Genomic_DNA"/>
</dbReference>
<protein>
    <recommendedName>
        <fullName evidence="6">CCDC81 HU domain-containing protein</fullName>
    </recommendedName>
</protein>
<sequence>MDNINNIIRKTTDINIANVTSSHLKNTDVVQVWNEVSGYIEKYMTKTKGVTIPGFGTFTFVQKKSDIGNSKYILVQRPVFVIAEKFSQTHGLINPKHPVAGSIPVHPLNYAAIANETAFSRDDIELCVKHVLQVFNRSLQSKKNVEFSFNGIGKLIIRNSKVKMKFFKEFVNSVDQTGKAVTEMQNRPNTCDSVISRAEAPRPSSKNTCILPRINSRAGSVSLDNVNNVNNSVDLGTMDTIREENQEEMLFLKSKTHGNLNSSNQIFLKLIRKSLREDSKRISLAPVASIYSTEEQSAPLKSESSILPKVERQTSALVITNSKFQIPDVNNFRSQSFVAVSEPNFTQKESDTVNSILNDNTAASAISFNTAKKAELQLVRPSSRTLLGTLLPRPPQAICGHQNAGQELCYLCHQRQRRNNPVYLHEERRIKDQEETQLLMQYQQMKDLEQQLKDEEKRNSQRVDRARMDAFNMGVTEALKAKKKERPKTSDLGRSYVFRKRARTPPKAHKQHELSDYLAMQVERKNRERLQSRQERDYFEKMEQHHLAEELAAQREAFLKEKAKRRNDLKNTLDFQVKNKPAELPRVLPDGEVFGQYDAKNERLMQQKLKEIEASKFNLETVEQRKREDLLSSIKELEQDAENIERAKEELRIDRANRFNRMIHMRHNLEKDWSLSHQEKMLRDKDERDHRFAHDGLLVHEQCDKYRRCAQCQRDTINCGETNLWKESRYTAGTRLMV</sequence>
<proteinExistence type="predicted"/>
<gene>
    <name evidence="4" type="ORF">OXX778_LOCUS10302</name>
</gene>
<evidence type="ECO:0000313" key="5">
    <source>
        <dbReference type="Proteomes" id="UP000663879"/>
    </source>
</evidence>
<keyword evidence="1" id="KW-0175">Coiled coil</keyword>
<keyword evidence="5" id="KW-1185">Reference proteome</keyword>
<dbReference type="Pfam" id="PF14908">
    <property type="entry name" value="HU-CCDC81_euk_1"/>
    <property type="match status" value="1"/>
</dbReference>